<reference evidence="1 2" key="1">
    <citation type="submission" date="2020-08" db="EMBL/GenBank/DDBJ databases">
        <title>Studying the diversity of plant-associated saprophytic bacteria and their role in host health and plant-pathogen interactions.</title>
        <authorList>
            <person name="Potnis N."/>
        </authorList>
    </citation>
    <scope>NUCLEOTIDE SEQUENCE [LARGE SCALE GENOMIC DNA]</scope>
    <source>
        <strain evidence="1 2">F16</strain>
    </source>
</reference>
<dbReference type="EMBL" id="JACHNS010000006">
    <property type="protein sequence ID" value="MBB4594508.1"/>
    <property type="molecule type" value="Genomic_DNA"/>
</dbReference>
<name>A0ABR6JNW0_9XANT</name>
<gene>
    <name evidence="1" type="ORF">FHR60_003209</name>
</gene>
<dbReference type="Proteomes" id="UP000554726">
    <property type="component" value="Unassembled WGS sequence"/>
</dbReference>
<organism evidence="1 2">
    <name type="scientific">Xanthomonas cannabis</name>
    <dbReference type="NCBI Taxonomy" id="1885674"/>
    <lineage>
        <taxon>Bacteria</taxon>
        <taxon>Pseudomonadati</taxon>
        <taxon>Pseudomonadota</taxon>
        <taxon>Gammaproteobacteria</taxon>
        <taxon>Lysobacterales</taxon>
        <taxon>Lysobacteraceae</taxon>
        <taxon>Xanthomonas</taxon>
    </lineage>
</organism>
<evidence type="ECO:0000313" key="1">
    <source>
        <dbReference type="EMBL" id="MBB4594508.1"/>
    </source>
</evidence>
<keyword evidence="2" id="KW-1185">Reference proteome</keyword>
<proteinExistence type="predicted"/>
<accession>A0ABR6JNW0</accession>
<evidence type="ECO:0000313" key="2">
    <source>
        <dbReference type="Proteomes" id="UP000554726"/>
    </source>
</evidence>
<protein>
    <submittedName>
        <fullName evidence="1">Uncharacterized protein</fullName>
    </submittedName>
</protein>
<comment type="caution">
    <text evidence="1">The sequence shown here is derived from an EMBL/GenBank/DDBJ whole genome shotgun (WGS) entry which is preliminary data.</text>
</comment>
<sequence length="72" mass="7672">MSYDTQETPASAARQTVHHVDLIANTSKCGHAPWLGQIALFAQAGEAIQPIRLADGDAAIATADILFAQVRR</sequence>